<dbReference type="InterPro" id="IPR011990">
    <property type="entry name" value="TPR-like_helical_dom_sf"/>
</dbReference>
<name>A0AAU8FJK9_9BACT</name>
<reference evidence="1" key="1">
    <citation type="submission" date="2024-06" db="EMBL/GenBank/DDBJ databases">
        <title>Sequencing and assembly of the genome of Dyadobacter sp. strain 676, a symbiont of Cyamopsis tetragonoloba.</title>
        <authorList>
            <person name="Guro P."/>
            <person name="Sazanova A."/>
            <person name="Kuznetsova I."/>
            <person name="Belimov A."/>
            <person name="Safronova V."/>
        </authorList>
    </citation>
    <scope>NUCLEOTIDE SEQUENCE</scope>
    <source>
        <strain evidence="1">676</strain>
    </source>
</reference>
<dbReference type="SUPFAM" id="SSF48452">
    <property type="entry name" value="TPR-like"/>
    <property type="match status" value="1"/>
</dbReference>
<dbReference type="Gene3D" id="1.25.40.390">
    <property type="match status" value="1"/>
</dbReference>
<dbReference type="AlphaFoldDB" id="A0AAU8FJK9"/>
<dbReference type="RefSeq" id="WP_353718956.1">
    <property type="nucleotide sequence ID" value="NZ_CP159289.1"/>
</dbReference>
<evidence type="ECO:0000313" key="1">
    <source>
        <dbReference type="EMBL" id="XCH23632.1"/>
    </source>
</evidence>
<gene>
    <name evidence="1" type="ORF">ABV298_25515</name>
</gene>
<accession>A0AAU8FJK9</accession>
<protein>
    <submittedName>
        <fullName evidence="1">Uncharacterized protein</fullName>
    </submittedName>
</protein>
<dbReference type="EMBL" id="CP159289">
    <property type="protein sequence ID" value="XCH23632.1"/>
    <property type="molecule type" value="Genomic_DNA"/>
</dbReference>
<organism evidence="1">
    <name type="scientific">Dyadobacter sp. 676</name>
    <dbReference type="NCBI Taxonomy" id="3088362"/>
    <lineage>
        <taxon>Bacteria</taxon>
        <taxon>Pseudomonadati</taxon>
        <taxon>Bacteroidota</taxon>
        <taxon>Cytophagia</taxon>
        <taxon>Cytophagales</taxon>
        <taxon>Spirosomataceae</taxon>
        <taxon>Dyadobacter</taxon>
    </lineage>
</organism>
<proteinExistence type="predicted"/>
<sequence>MNKPTPVPADEPLLGDLWYRRPPLTDTSYVTVYLICALRNNLLRKLKINTRLDNSSDIAGALTGTYTYNPKPVDGIPCVFQEKMYFMPIPQREIEKKQNLKQNSGR</sequence>